<sequence>MQTRAIDVHDDAQLRRFHEIGWRAEMEDGRPWNTFQSFEEMAVALREPSPGQRSDALGIFDGDRMVGGGLAWLSLDDNLDKAFVFPAVEPDLRGRGVGGALLEALVEHVGGLGRTEVMSGASYRFEEREDSRAQRFAAAHGFAPANLEVVRQLPLPVPDPLLDEIDAEVAAHAAGYEVRTFVDDLPDELLESYCFLVNQLALDAPTGELEFEEEAFTPEAFRHEAARDRKVGRTVLRSLAVRDGEAVAHSDLLVRPHGTRAVQWATLVHRDHRGHRLGAAVKVANLRRLQRERPYLTEVVTQNAEVNAQMIGINARLGFEPVALVPEFLRRL</sequence>
<name>A0A975XZ23_9ACTN</name>
<dbReference type="InterPro" id="IPR000182">
    <property type="entry name" value="GNAT_dom"/>
</dbReference>
<dbReference type="Proteomes" id="UP000683575">
    <property type="component" value="Chromosome"/>
</dbReference>
<dbReference type="CDD" id="cd04301">
    <property type="entry name" value="NAT_SF"/>
    <property type="match status" value="1"/>
</dbReference>
<proteinExistence type="predicted"/>
<feature type="domain" description="N-acetyltransferase" evidence="1">
    <location>
        <begin position="195"/>
        <end position="332"/>
    </location>
</feature>
<dbReference type="EMBL" id="CP077062">
    <property type="protein sequence ID" value="QWZ06923.1"/>
    <property type="molecule type" value="Genomic_DNA"/>
</dbReference>
<accession>A0A975XZ23</accession>
<keyword evidence="3" id="KW-1185">Reference proteome</keyword>
<dbReference type="RefSeq" id="WP_216938288.1">
    <property type="nucleotide sequence ID" value="NZ_CP077062.1"/>
</dbReference>
<feature type="domain" description="N-acetyltransferase" evidence="1">
    <location>
        <begin position="1"/>
        <end position="168"/>
    </location>
</feature>
<gene>
    <name evidence="2" type="ORF">KRR39_15555</name>
</gene>
<dbReference type="Pfam" id="PF00583">
    <property type="entry name" value="Acetyltransf_1"/>
    <property type="match status" value="1"/>
</dbReference>
<reference evidence="2" key="1">
    <citation type="submission" date="2021-06" db="EMBL/GenBank/DDBJ databases">
        <title>Complete genome sequence of Nocardioides sp. G188.</title>
        <authorList>
            <person name="Im W.-T."/>
        </authorList>
    </citation>
    <scope>NUCLEOTIDE SEQUENCE</scope>
    <source>
        <strain evidence="2">G188</strain>
    </source>
</reference>
<dbReference type="KEGG" id="nps:KRR39_15555"/>
<dbReference type="AlphaFoldDB" id="A0A975XZ23"/>
<dbReference type="PROSITE" id="PS51186">
    <property type="entry name" value="GNAT"/>
    <property type="match status" value="2"/>
</dbReference>
<protein>
    <submittedName>
        <fullName evidence="2">GNAT family N-acetyltransferase</fullName>
    </submittedName>
</protein>
<evidence type="ECO:0000259" key="1">
    <source>
        <dbReference type="PROSITE" id="PS51186"/>
    </source>
</evidence>
<dbReference type="GO" id="GO:0016747">
    <property type="term" value="F:acyltransferase activity, transferring groups other than amino-acyl groups"/>
    <property type="evidence" value="ECO:0007669"/>
    <property type="project" value="InterPro"/>
</dbReference>
<evidence type="ECO:0000313" key="2">
    <source>
        <dbReference type="EMBL" id="QWZ06923.1"/>
    </source>
</evidence>
<evidence type="ECO:0000313" key="3">
    <source>
        <dbReference type="Proteomes" id="UP000683575"/>
    </source>
</evidence>
<organism evidence="2 3">
    <name type="scientific">Nocardioides panacis</name>
    <dbReference type="NCBI Taxonomy" id="2849501"/>
    <lineage>
        <taxon>Bacteria</taxon>
        <taxon>Bacillati</taxon>
        <taxon>Actinomycetota</taxon>
        <taxon>Actinomycetes</taxon>
        <taxon>Propionibacteriales</taxon>
        <taxon>Nocardioidaceae</taxon>
        <taxon>Nocardioides</taxon>
    </lineage>
</organism>